<comment type="catalytic activity">
    <reaction evidence="8">
        <text>(9Z)-octadecenoyl-[ACP] + H2O = (9Z)-octadecenoate + holo-[ACP] + H(+)</text>
        <dbReference type="Rhea" id="RHEA:15057"/>
        <dbReference type="Rhea" id="RHEA-COMP:9685"/>
        <dbReference type="Rhea" id="RHEA-COMP:9924"/>
        <dbReference type="ChEBI" id="CHEBI:15377"/>
        <dbReference type="ChEBI" id="CHEBI:15378"/>
        <dbReference type="ChEBI" id="CHEBI:30823"/>
        <dbReference type="ChEBI" id="CHEBI:64479"/>
        <dbReference type="ChEBI" id="CHEBI:78783"/>
        <dbReference type="EC" id="3.1.2.14"/>
    </reaction>
</comment>
<evidence type="ECO:0000313" key="12">
    <source>
        <dbReference type="EnsemblMetazoa" id="G27266.1:cds"/>
    </source>
</evidence>
<proteinExistence type="inferred from homology"/>
<dbReference type="Pfam" id="PF00975">
    <property type="entry name" value="Thioesterase"/>
    <property type="match status" value="1"/>
</dbReference>
<dbReference type="PANTHER" id="PTHR11487">
    <property type="entry name" value="THIOESTERASE"/>
    <property type="match status" value="1"/>
</dbReference>
<evidence type="ECO:0000256" key="1">
    <source>
        <dbReference type="ARBA" id="ARBA00007169"/>
    </source>
</evidence>
<evidence type="ECO:0000256" key="5">
    <source>
        <dbReference type="ARBA" id="ARBA00022832"/>
    </source>
</evidence>
<keyword evidence="7" id="KW-0275">Fatty acid biosynthesis</keyword>
<keyword evidence="5" id="KW-0276">Fatty acid metabolism</keyword>
<evidence type="ECO:0000256" key="4">
    <source>
        <dbReference type="ARBA" id="ARBA00022801"/>
    </source>
</evidence>
<evidence type="ECO:0000256" key="6">
    <source>
        <dbReference type="ARBA" id="ARBA00023098"/>
    </source>
</evidence>
<keyword evidence="13" id="KW-1185">Reference proteome</keyword>
<dbReference type="Proteomes" id="UP000005408">
    <property type="component" value="Unassembled WGS sequence"/>
</dbReference>
<name>A0A8W8LF99_MAGGI</name>
<evidence type="ECO:0000259" key="11">
    <source>
        <dbReference type="Pfam" id="PF00975"/>
    </source>
</evidence>
<evidence type="ECO:0000256" key="10">
    <source>
        <dbReference type="ARBA" id="ARBA00079653"/>
    </source>
</evidence>
<comment type="similarity">
    <text evidence="1">Belongs to the thioesterase family.</text>
</comment>
<sequence>MVDKFLNCLRAKPNAKYALICFPWAGGGSNFYAQWGKKFPDSIEVCGVTLPGRESRFGEPCSTDAKQIVKDTCSAILNRYPDKDLVFWGHSMGALFSFETALLMKKLHHKEPVRMFCSGVSAPHTPERKSLGSKVADMSDSEFIEFLKRLGGTPEQMISDPEMMKLFLPPLRADYTMIAGFSSEVCGTDPPFSCPIHVFDGQDDVKHNLEAWKDMTSGETSIQYLPGGHFYLKEAANQSFLISYISKTLGKQVIIKELCKTKVLEKDS</sequence>
<protein>
    <recommendedName>
        <fullName evidence="9">S-acyl fatty acid synthase thioesterase, medium chain</fullName>
        <ecNumber evidence="2">3.1.2.14</ecNumber>
    </recommendedName>
    <alternativeName>
        <fullName evidence="10">Thioesterase II</fullName>
    </alternativeName>
</protein>
<dbReference type="AlphaFoldDB" id="A0A8W8LF99"/>
<keyword evidence="3" id="KW-0444">Lipid biosynthesis</keyword>
<dbReference type="EnsemblMetazoa" id="G27266.1">
    <property type="protein sequence ID" value="G27266.1:cds"/>
    <property type="gene ID" value="G27266"/>
</dbReference>
<dbReference type="PANTHER" id="PTHR11487:SF0">
    <property type="entry name" value="S-ACYL FATTY ACID SYNTHASE THIOESTERASE, MEDIUM CHAIN"/>
    <property type="match status" value="1"/>
</dbReference>
<reference evidence="12" key="1">
    <citation type="submission" date="2022-08" db="UniProtKB">
        <authorList>
            <consortium name="EnsemblMetazoa"/>
        </authorList>
    </citation>
    <scope>IDENTIFICATION</scope>
    <source>
        <strain evidence="12">05x7-T-G4-1.051#20</strain>
    </source>
</reference>
<dbReference type="Gene3D" id="3.40.50.1820">
    <property type="entry name" value="alpha/beta hydrolase"/>
    <property type="match status" value="1"/>
</dbReference>
<evidence type="ECO:0000256" key="9">
    <source>
        <dbReference type="ARBA" id="ARBA00073799"/>
    </source>
</evidence>
<accession>A0A8W8LF99</accession>
<evidence type="ECO:0000256" key="8">
    <source>
        <dbReference type="ARBA" id="ARBA00048536"/>
    </source>
</evidence>
<keyword evidence="4" id="KW-0378">Hydrolase</keyword>
<dbReference type="FunFam" id="3.40.50.1820:FF:000153">
    <property type="entry name" value="Surfactin synthase thioesterase subunit"/>
    <property type="match status" value="1"/>
</dbReference>
<evidence type="ECO:0000256" key="3">
    <source>
        <dbReference type="ARBA" id="ARBA00022516"/>
    </source>
</evidence>
<dbReference type="InterPro" id="IPR012223">
    <property type="entry name" value="TEII"/>
</dbReference>
<dbReference type="SUPFAM" id="SSF53474">
    <property type="entry name" value="alpha/beta-Hydrolases"/>
    <property type="match status" value="1"/>
</dbReference>
<dbReference type="GO" id="GO:0051792">
    <property type="term" value="P:medium-chain fatty acid biosynthetic process"/>
    <property type="evidence" value="ECO:0007669"/>
    <property type="project" value="UniProtKB-ARBA"/>
</dbReference>
<dbReference type="GO" id="GO:0016297">
    <property type="term" value="F:fatty acyl-[ACP] hydrolase activity"/>
    <property type="evidence" value="ECO:0007669"/>
    <property type="project" value="UniProtKB-EC"/>
</dbReference>
<feature type="domain" description="Thioesterase" evidence="11">
    <location>
        <begin position="19"/>
        <end position="247"/>
    </location>
</feature>
<dbReference type="EC" id="3.1.2.14" evidence="2"/>
<evidence type="ECO:0000313" key="13">
    <source>
        <dbReference type="Proteomes" id="UP000005408"/>
    </source>
</evidence>
<keyword evidence="6" id="KW-0443">Lipid metabolism</keyword>
<dbReference type="InterPro" id="IPR029058">
    <property type="entry name" value="AB_hydrolase_fold"/>
</dbReference>
<organism evidence="12 13">
    <name type="scientific">Magallana gigas</name>
    <name type="common">Pacific oyster</name>
    <name type="synonym">Crassostrea gigas</name>
    <dbReference type="NCBI Taxonomy" id="29159"/>
    <lineage>
        <taxon>Eukaryota</taxon>
        <taxon>Metazoa</taxon>
        <taxon>Spiralia</taxon>
        <taxon>Lophotrochozoa</taxon>
        <taxon>Mollusca</taxon>
        <taxon>Bivalvia</taxon>
        <taxon>Autobranchia</taxon>
        <taxon>Pteriomorphia</taxon>
        <taxon>Ostreida</taxon>
        <taxon>Ostreoidea</taxon>
        <taxon>Ostreidae</taxon>
        <taxon>Magallana</taxon>
    </lineage>
</organism>
<dbReference type="InterPro" id="IPR001031">
    <property type="entry name" value="Thioesterase"/>
</dbReference>
<evidence type="ECO:0000256" key="2">
    <source>
        <dbReference type="ARBA" id="ARBA00012480"/>
    </source>
</evidence>
<evidence type="ECO:0000256" key="7">
    <source>
        <dbReference type="ARBA" id="ARBA00023160"/>
    </source>
</evidence>